<keyword evidence="9" id="KW-1185">Reference proteome</keyword>
<keyword evidence="4 6" id="KW-1133">Transmembrane helix</keyword>
<dbReference type="GO" id="GO:0022857">
    <property type="term" value="F:transmembrane transporter activity"/>
    <property type="evidence" value="ECO:0007669"/>
    <property type="project" value="InterPro"/>
</dbReference>
<feature type="transmembrane region" description="Helical" evidence="6">
    <location>
        <begin position="367"/>
        <end position="386"/>
    </location>
</feature>
<proteinExistence type="predicted"/>
<evidence type="ECO:0000256" key="1">
    <source>
        <dbReference type="ARBA" id="ARBA00004141"/>
    </source>
</evidence>
<feature type="domain" description="Major facilitator superfamily (MFS) profile" evidence="7">
    <location>
        <begin position="45"/>
        <end position="509"/>
    </location>
</feature>
<feature type="transmembrane region" description="Helical" evidence="6">
    <location>
        <begin position="393"/>
        <end position="413"/>
    </location>
</feature>
<feature type="transmembrane region" description="Helical" evidence="6">
    <location>
        <begin position="326"/>
        <end position="347"/>
    </location>
</feature>
<keyword evidence="3 6" id="KW-0812">Transmembrane</keyword>
<reference evidence="8" key="1">
    <citation type="submission" date="2023-03" db="EMBL/GenBank/DDBJ databases">
        <title>Massive genome expansion in bonnet fungi (Mycena s.s.) driven by repeated elements and novel gene families across ecological guilds.</title>
        <authorList>
            <consortium name="Lawrence Berkeley National Laboratory"/>
            <person name="Harder C.B."/>
            <person name="Miyauchi S."/>
            <person name="Viragh M."/>
            <person name="Kuo A."/>
            <person name="Thoen E."/>
            <person name="Andreopoulos B."/>
            <person name="Lu D."/>
            <person name="Skrede I."/>
            <person name="Drula E."/>
            <person name="Henrissat B."/>
            <person name="Morin E."/>
            <person name="Kohler A."/>
            <person name="Barry K."/>
            <person name="LaButti K."/>
            <person name="Morin E."/>
            <person name="Salamov A."/>
            <person name="Lipzen A."/>
            <person name="Mereny Z."/>
            <person name="Hegedus B."/>
            <person name="Baldrian P."/>
            <person name="Stursova M."/>
            <person name="Weitz H."/>
            <person name="Taylor A."/>
            <person name="Grigoriev I.V."/>
            <person name="Nagy L.G."/>
            <person name="Martin F."/>
            <person name="Kauserud H."/>
        </authorList>
    </citation>
    <scope>NUCLEOTIDE SEQUENCE</scope>
    <source>
        <strain evidence="8">CBHHK173m</strain>
    </source>
</reference>
<dbReference type="Pfam" id="PF07690">
    <property type="entry name" value="MFS_1"/>
    <property type="match status" value="1"/>
</dbReference>
<dbReference type="PANTHER" id="PTHR23511">
    <property type="entry name" value="SYNAPTIC VESICLE GLYCOPROTEIN 2"/>
    <property type="match status" value="1"/>
</dbReference>
<dbReference type="PROSITE" id="PS50850">
    <property type="entry name" value="MFS"/>
    <property type="match status" value="1"/>
</dbReference>
<feature type="transmembrane region" description="Helical" evidence="6">
    <location>
        <begin position="137"/>
        <end position="159"/>
    </location>
</feature>
<feature type="transmembrane region" description="Helical" evidence="6">
    <location>
        <begin position="211"/>
        <end position="233"/>
    </location>
</feature>
<dbReference type="InterPro" id="IPR011701">
    <property type="entry name" value="MFS"/>
</dbReference>
<dbReference type="PANTHER" id="PTHR23511:SF5">
    <property type="entry name" value="MAJOR FACILITATOR-TYPE TRANSPORTER HXNZ-RELATED"/>
    <property type="match status" value="1"/>
</dbReference>
<name>A0AAD6TYE6_9AGAR</name>
<feature type="transmembrane region" description="Helical" evidence="6">
    <location>
        <begin position="419"/>
        <end position="442"/>
    </location>
</feature>
<accession>A0AAD6TYE6</accession>
<evidence type="ECO:0000256" key="3">
    <source>
        <dbReference type="ARBA" id="ARBA00022692"/>
    </source>
</evidence>
<dbReference type="SUPFAM" id="SSF103473">
    <property type="entry name" value="MFS general substrate transporter"/>
    <property type="match status" value="1"/>
</dbReference>
<keyword evidence="2" id="KW-0813">Transport</keyword>
<dbReference type="InterPro" id="IPR036259">
    <property type="entry name" value="MFS_trans_sf"/>
</dbReference>
<evidence type="ECO:0000256" key="2">
    <source>
        <dbReference type="ARBA" id="ARBA00022448"/>
    </source>
</evidence>
<evidence type="ECO:0000256" key="6">
    <source>
        <dbReference type="SAM" id="Phobius"/>
    </source>
</evidence>
<dbReference type="AlphaFoldDB" id="A0AAD6TYE6"/>
<feature type="transmembrane region" description="Helical" evidence="6">
    <location>
        <begin position="79"/>
        <end position="99"/>
    </location>
</feature>
<organism evidence="8 9">
    <name type="scientific">Mycena belliarum</name>
    <dbReference type="NCBI Taxonomy" id="1033014"/>
    <lineage>
        <taxon>Eukaryota</taxon>
        <taxon>Fungi</taxon>
        <taxon>Dikarya</taxon>
        <taxon>Basidiomycota</taxon>
        <taxon>Agaricomycotina</taxon>
        <taxon>Agaricomycetes</taxon>
        <taxon>Agaricomycetidae</taxon>
        <taxon>Agaricales</taxon>
        <taxon>Marasmiineae</taxon>
        <taxon>Mycenaceae</taxon>
        <taxon>Mycena</taxon>
    </lineage>
</organism>
<feature type="transmembrane region" description="Helical" evidence="6">
    <location>
        <begin position="166"/>
        <end position="191"/>
    </location>
</feature>
<dbReference type="EMBL" id="JARJCN010000048">
    <property type="protein sequence ID" value="KAJ7081874.1"/>
    <property type="molecule type" value="Genomic_DNA"/>
</dbReference>
<sequence>MSAYFPAPDAEDDIEHLLDDVDDDPRTQLDKTIDRIGMGSYQWTLLCLCGFGWLADNMWLQAVAIILPRVQQHYSVPDNYIGILSSAMFAGMMIGAVGWGTCSDLLGRSTAFNATLFFTALFGTLASFSYSFPSLCFLLFLLGSAVGGSMPTDGTLLLEHMPQTKLYLVTALSLFFSLGSVLAALFALVLVPRNSCPEIATSPCDPALNNGWKHLLAALGVLTLVMFLARIAFFRLYESPRFLVHAGRPEEALETLQLIARFNGTPSLAGQLELADVDDTATVRVVDGPGYEQIGVSASGKGRVSPWVHRWAGRVRMMLVPEWRRTSLLVWATWCGMALAYTMFNVFLPKLLEDSGTKSIEESLWDVLIFTLGGCPGAVLGARLILTPLGRRWSLAGSTLATAAFCTLFALAQSVQSVWAVRISTVGVGLASTTMWAVLYGWTPEIFATKVRGTACGIASALSRVGGIIAPMLGGALFLFGRGVPVYTSMGVFVFAAACVLMLREDEGEGGRSRGRPVRAVVH</sequence>
<evidence type="ECO:0000259" key="7">
    <source>
        <dbReference type="PROSITE" id="PS50850"/>
    </source>
</evidence>
<dbReference type="GO" id="GO:0016020">
    <property type="term" value="C:membrane"/>
    <property type="evidence" value="ECO:0007669"/>
    <property type="project" value="UniProtKB-SubCell"/>
</dbReference>
<dbReference type="Proteomes" id="UP001222325">
    <property type="component" value="Unassembled WGS sequence"/>
</dbReference>
<dbReference type="Gene3D" id="1.20.1250.20">
    <property type="entry name" value="MFS general substrate transporter like domains"/>
    <property type="match status" value="1"/>
</dbReference>
<evidence type="ECO:0000256" key="5">
    <source>
        <dbReference type="ARBA" id="ARBA00023136"/>
    </source>
</evidence>
<evidence type="ECO:0000313" key="9">
    <source>
        <dbReference type="Proteomes" id="UP001222325"/>
    </source>
</evidence>
<comment type="caution">
    <text evidence="8">The sequence shown here is derived from an EMBL/GenBank/DDBJ whole genome shotgun (WGS) entry which is preliminary data.</text>
</comment>
<evidence type="ECO:0000256" key="4">
    <source>
        <dbReference type="ARBA" id="ARBA00022989"/>
    </source>
</evidence>
<comment type="subcellular location">
    <subcellularLocation>
        <location evidence="1">Membrane</location>
        <topology evidence="1">Multi-pass membrane protein</topology>
    </subcellularLocation>
</comment>
<protein>
    <submittedName>
        <fullName evidence="8">Major facilitator superfamily domain-containing protein</fullName>
    </submittedName>
</protein>
<feature type="transmembrane region" description="Helical" evidence="6">
    <location>
        <begin position="43"/>
        <end position="67"/>
    </location>
</feature>
<feature type="transmembrane region" description="Helical" evidence="6">
    <location>
        <begin position="454"/>
        <end position="480"/>
    </location>
</feature>
<dbReference type="CDD" id="cd17316">
    <property type="entry name" value="MFS_SV2_like"/>
    <property type="match status" value="1"/>
</dbReference>
<gene>
    <name evidence="8" type="ORF">B0H15DRAFT_853860</name>
</gene>
<feature type="transmembrane region" description="Helical" evidence="6">
    <location>
        <begin position="486"/>
        <end position="504"/>
    </location>
</feature>
<dbReference type="InterPro" id="IPR020846">
    <property type="entry name" value="MFS_dom"/>
</dbReference>
<feature type="transmembrane region" description="Helical" evidence="6">
    <location>
        <begin position="111"/>
        <end position="131"/>
    </location>
</feature>
<keyword evidence="5 6" id="KW-0472">Membrane</keyword>
<evidence type="ECO:0000313" key="8">
    <source>
        <dbReference type="EMBL" id="KAJ7081874.1"/>
    </source>
</evidence>